<dbReference type="EMBL" id="CM032185">
    <property type="protein sequence ID" value="KAG7093073.1"/>
    <property type="molecule type" value="Genomic_DNA"/>
</dbReference>
<dbReference type="AlphaFoldDB" id="A0A9P7S1Z6"/>
<feature type="region of interest" description="Disordered" evidence="1">
    <location>
        <begin position="1"/>
        <end position="27"/>
    </location>
</feature>
<dbReference type="Proteomes" id="UP001049176">
    <property type="component" value="Chromosome 5"/>
</dbReference>
<organism evidence="2 3">
    <name type="scientific">Marasmius oreades</name>
    <name type="common">fairy-ring Marasmius</name>
    <dbReference type="NCBI Taxonomy" id="181124"/>
    <lineage>
        <taxon>Eukaryota</taxon>
        <taxon>Fungi</taxon>
        <taxon>Dikarya</taxon>
        <taxon>Basidiomycota</taxon>
        <taxon>Agaricomycotina</taxon>
        <taxon>Agaricomycetes</taxon>
        <taxon>Agaricomycetidae</taxon>
        <taxon>Agaricales</taxon>
        <taxon>Marasmiineae</taxon>
        <taxon>Marasmiaceae</taxon>
        <taxon>Marasmius</taxon>
    </lineage>
</organism>
<keyword evidence="3" id="KW-1185">Reference proteome</keyword>
<evidence type="ECO:0000313" key="2">
    <source>
        <dbReference type="EMBL" id="KAG7093073.1"/>
    </source>
</evidence>
<evidence type="ECO:0000313" key="3">
    <source>
        <dbReference type="Proteomes" id="UP001049176"/>
    </source>
</evidence>
<comment type="caution">
    <text evidence="2">The sequence shown here is derived from an EMBL/GenBank/DDBJ whole genome shotgun (WGS) entry which is preliminary data.</text>
</comment>
<feature type="compositionally biased region" description="Basic and acidic residues" evidence="1">
    <location>
        <begin position="7"/>
        <end position="17"/>
    </location>
</feature>
<dbReference type="KEGG" id="more:E1B28_009363"/>
<sequence>MHRKNNKKWDKETWEKKKNMKMTGMRSATAAAKEQACHDEVEEMVVGLEEALLCKEEKQSQVFASEAIMRLS</sequence>
<accession>A0A9P7S1Z6</accession>
<dbReference type="RefSeq" id="XP_043009543.1">
    <property type="nucleotide sequence ID" value="XM_043154252.1"/>
</dbReference>
<reference evidence="2" key="1">
    <citation type="journal article" date="2021" name="Genome Biol. Evol.">
        <title>The assembled and annotated genome of the fairy-ring fungus Marasmius oreades.</title>
        <authorList>
            <person name="Hiltunen M."/>
            <person name="Ament-Velasquez S.L."/>
            <person name="Johannesson H."/>
        </authorList>
    </citation>
    <scope>NUCLEOTIDE SEQUENCE</scope>
    <source>
        <strain evidence="2">03SP1</strain>
    </source>
</reference>
<dbReference type="GeneID" id="66078439"/>
<proteinExistence type="predicted"/>
<protein>
    <submittedName>
        <fullName evidence="2">Uncharacterized protein</fullName>
    </submittedName>
</protein>
<evidence type="ECO:0000256" key="1">
    <source>
        <dbReference type="SAM" id="MobiDB-lite"/>
    </source>
</evidence>
<gene>
    <name evidence="2" type="ORF">E1B28_009363</name>
</gene>
<name>A0A9P7S1Z6_9AGAR</name>